<dbReference type="PANTHER" id="PTHR45987:SF4">
    <property type="entry name" value="LARGE RIBOSOMAL SUBUNIT PROTEIN BL12M"/>
    <property type="match status" value="1"/>
</dbReference>
<dbReference type="Pfam" id="PF16320">
    <property type="entry name" value="Ribosomal_L12_N"/>
    <property type="match status" value="1"/>
</dbReference>
<dbReference type="FunFam" id="3.30.1390.10:FF:000001">
    <property type="entry name" value="50S ribosomal protein L7/L12"/>
    <property type="match status" value="1"/>
</dbReference>
<feature type="domain" description="Large ribosomal subunit protein bL12 oligomerization" evidence="6">
    <location>
        <begin position="3"/>
        <end position="44"/>
    </location>
</feature>
<dbReference type="GO" id="GO:0003735">
    <property type="term" value="F:structural constituent of ribosome"/>
    <property type="evidence" value="ECO:0007669"/>
    <property type="project" value="InterPro"/>
</dbReference>
<evidence type="ECO:0000256" key="4">
    <source>
        <dbReference type="HAMAP-Rule" id="MF_00368"/>
    </source>
</evidence>
<evidence type="ECO:0000256" key="3">
    <source>
        <dbReference type="ARBA" id="ARBA00023274"/>
    </source>
</evidence>
<dbReference type="GO" id="GO:0003729">
    <property type="term" value="F:mRNA binding"/>
    <property type="evidence" value="ECO:0007669"/>
    <property type="project" value="TreeGrafter"/>
</dbReference>
<dbReference type="SUPFAM" id="SSF48300">
    <property type="entry name" value="Ribosomal protein L7/12, oligomerisation (N-terminal) domain"/>
    <property type="match status" value="1"/>
</dbReference>
<dbReference type="HAMAP" id="MF_00368">
    <property type="entry name" value="Ribosomal_bL12"/>
    <property type="match status" value="1"/>
</dbReference>
<organism evidence="7 8">
    <name type="scientific">Candidatus Woykebacteria bacterium GWB1_45_5</name>
    <dbReference type="NCBI Taxonomy" id="1802592"/>
    <lineage>
        <taxon>Bacteria</taxon>
        <taxon>Candidatus Woykeibacteriota</taxon>
    </lineage>
</organism>
<comment type="caution">
    <text evidence="7">The sequence shown here is derived from an EMBL/GenBank/DDBJ whole genome shotgun (WGS) entry which is preliminary data.</text>
</comment>
<evidence type="ECO:0000256" key="2">
    <source>
        <dbReference type="ARBA" id="ARBA00022980"/>
    </source>
</evidence>
<proteinExistence type="inferred from homology"/>
<dbReference type="InterPro" id="IPR014719">
    <property type="entry name" value="Ribosomal_bL12_C/ClpS-like"/>
</dbReference>
<evidence type="ECO:0000313" key="7">
    <source>
        <dbReference type="EMBL" id="OGY24426.1"/>
    </source>
</evidence>
<keyword evidence="3 4" id="KW-0687">Ribonucleoprotein</keyword>
<dbReference type="PANTHER" id="PTHR45987">
    <property type="entry name" value="39S RIBOSOMAL PROTEIN L12"/>
    <property type="match status" value="1"/>
</dbReference>
<dbReference type="Proteomes" id="UP000178493">
    <property type="component" value="Unassembled WGS sequence"/>
</dbReference>
<evidence type="ECO:0000313" key="8">
    <source>
        <dbReference type="Proteomes" id="UP000178493"/>
    </source>
</evidence>
<name>A0A1G1W9Q5_9BACT</name>
<reference evidence="7 8" key="1">
    <citation type="journal article" date="2016" name="Nat. Commun.">
        <title>Thousands of microbial genomes shed light on interconnected biogeochemical processes in an aquifer system.</title>
        <authorList>
            <person name="Anantharaman K."/>
            <person name="Brown C.T."/>
            <person name="Hug L.A."/>
            <person name="Sharon I."/>
            <person name="Castelle C.J."/>
            <person name="Probst A.J."/>
            <person name="Thomas B.C."/>
            <person name="Singh A."/>
            <person name="Wilkins M.J."/>
            <person name="Karaoz U."/>
            <person name="Brodie E.L."/>
            <person name="Williams K.H."/>
            <person name="Hubbard S.S."/>
            <person name="Banfield J.F."/>
        </authorList>
    </citation>
    <scope>NUCLEOTIDE SEQUENCE [LARGE SCALE GENOMIC DNA]</scope>
</reference>
<dbReference type="InterPro" id="IPR036235">
    <property type="entry name" value="Ribosomal_bL12_oligo_N_sf"/>
</dbReference>
<dbReference type="Gene3D" id="3.30.1390.10">
    <property type="match status" value="1"/>
</dbReference>
<comment type="subunit">
    <text evidence="4">Homodimer. Part of the ribosomal stalk of the 50S ribosomal subunit. Forms a multimeric L10(L12)X complex, where L10 forms an elongated spine to which 2 to 4 L12 dimers bind in a sequential fashion. Binds GTP-bound translation factors.</text>
</comment>
<dbReference type="InterPro" id="IPR013823">
    <property type="entry name" value="Ribosomal_bL12_C"/>
</dbReference>
<comment type="similarity">
    <text evidence="1 4">Belongs to the bacterial ribosomal protein bL12 family.</text>
</comment>
<comment type="function">
    <text evidence="4">Forms part of the ribosomal stalk which helps the ribosome interact with GTP-bound translation factors. Is thus essential for accurate translation.</text>
</comment>
<dbReference type="GO" id="GO:0022625">
    <property type="term" value="C:cytosolic large ribosomal subunit"/>
    <property type="evidence" value="ECO:0007669"/>
    <property type="project" value="TreeGrafter"/>
</dbReference>
<dbReference type="EMBL" id="MHCO01000016">
    <property type="protein sequence ID" value="OGY24426.1"/>
    <property type="molecule type" value="Genomic_DNA"/>
</dbReference>
<accession>A0A1G1W9Q5</accession>
<gene>
    <name evidence="4" type="primary">rplL</name>
    <name evidence="7" type="ORF">A2126_03765</name>
</gene>
<evidence type="ECO:0000259" key="5">
    <source>
        <dbReference type="Pfam" id="PF00542"/>
    </source>
</evidence>
<dbReference type="CDD" id="cd00387">
    <property type="entry name" value="Ribosomal_L7_L12"/>
    <property type="match status" value="1"/>
</dbReference>
<dbReference type="AlphaFoldDB" id="A0A1G1W9Q5"/>
<evidence type="ECO:0000256" key="1">
    <source>
        <dbReference type="ARBA" id="ARBA00007197"/>
    </source>
</evidence>
<dbReference type="Pfam" id="PF00542">
    <property type="entry name" value="Ribosomal_L12"/>
    <property type="match status" value="1"/>
</dbReference>
<dbReference type="Gene3D" id="1.20.5.710">
    <property type="entry name" value="Single helix bin"/>
    <property type="match status" value="1"/>
</dbReference>
<protein>
    <recommendedName>
        <fullName evidence="4">Large ribosomal subunit protein bL12</fullName>
    </recommendedName>
</protein>
<dbReference type="InterPro" id="IPR000206">
    <property type="entry name" value="Ribosomal_bL12"/>
</dbReference>
<dbReference type="SUPFAM" id="SSF54736">
    <property type="entry name" value="ClpS-like"/>
    <property type="match status" value="1"/>
</dbReference>
<keyword evidence="2 4" id="KW-0689">Ribosomal protein</keyword>
<dbReference type="InterPro" id="IPR008932">
    <property type="entry name" value="Ribosomal_bL12_oligo"/>
</dbReference>
<evidence type="ECO:0000259" key="6">
    <source>
        <dbReference type="Pfam" id="PF16320"/>
    </source>
</evidence>
<dbReference type="NCBIfam" id="TIGR00855">
    <property type="entry name" value="L12"/>
    <property type="match status" value="1"/>
</dbReference>
<dbReference type="GO" id="GO:0006412">
    <property type="term" value="P:translation"/>
    <property type="evidence" value="ECO:0007669"/>
    <property type="project" value="UniProtKB-UniRule"/>
</dbReference>
<feature type="domain" description="Large ribosomal subunit protein bL12 C-terminal" evidence="5">
    <location>
        <begin position="60"/>
        <end position="127"/>
    </location>
</feature>
<sequence length="127" mass="13052">MADLIKEIEGLTVIELADFVKALEQKFGVSAAPTMVGVAAPAGGQTGGEEAAPEEGQTTFNVILADSGANKISVIKAVRELVPTLGLKEAKDLVDSAPKPVLEGVNKDAANEAKQKLEAAGAKVELQ</sequence>